<evidence type="ECO:0000256" key="7">
    <source>
        <dbReference type="ARBA" id="ARBA00023115"/>
    </source>
</evidence>
<dbReference type="FunFam" id="3.30.360.110:FF:000001">
    <property type="entry name" value="S-adenosylmethionine decarboxylase proenzyme"/>
    <property type="match status" value="1"/>
</dbReference>
<evidence type="ECO:0000256" key="6">
    <source>
        <dbReference type="ARBA" id="ARBA00023066"/>
    </source>
</evidence>
<name>A0A9D5Q7N6_9BACT</name>
<comment type="similarity">
    <text evidence="14 15">Belongs to the prokaryotic AdoMetDC family. Type 1 subfamily.</text>
</comment>
<dbReference type="PANTHER" id="PTHR33866">
    <property type="entry name" value="S-ADENOSYLMETHIONINE DECARBOXYLASE PROENZYME"/>
    <property type="match status" value="1"/>
</dbReference>
<keyword evidence="7 15" id="KW-0620">Polyamine biosynthesis</keyword>
<evidence type="ECO:0000256" key="10">
    <source>
        <dbReference type="ARBA" id="ARBA00023270"/>
    </source>
</evidence>
<comment type="pathway">
    <text evidence="1 15">Amine and polyamine biosynthesis; S-adenosylmethioninamine biosynthesis; S-adenosylmethioninamine from S-adenosyl-L-methionine: step 1/1.</text>
</comment>
<keyword evidence="3 15" id="KW-0949">S-adenosyl-L-methionine</keyword>
<evidence type="ECO:0000256" key="1">
    <source>
        <dbReference type="ARBA" id="ARBA00004911"/>
    </source>
</evidence>
<evidence type="ECO:0000256" key="14">
    <source>
        <dbReference type="ARBA" id="ARBA00061583"/>
    </source>
</evidence>
<comment type="cofactor">
    <cofactor evidence="15">
        <name>pyruvate</name>
        <dbReference type="ChEBI" id="CHEBI:15361"/>
    </cofactor>
    <text evidence="15">Binds 1 pyruvoyl group covalently per subunit.</text>
</comment>
<evidence type="ECO:0000313" key="17">
    <source>
        <dbReference type="Proteomes" id="UP000649604"/>
    </source>
</evidence>
<dbReference type="EC" id="4.1.1.50" evidence="15"/>
<evidence type="ECO:0000256" key="2">
    <source>
        <dbReference type="ARBA" id="ARBA00011601"/>
    </source>
</evidence>
<comment type="subunit">
    <text evidence="2 15">Heterotetramer of two alpha and two beta chains arranged as a dimer of alpha/beta heterodimers.</text>
</comment>
<dbReference type="NCBIfam" id="TIGR03330">
    <property type="entry name" value="SAM_DCase_Bsu"/>
    <property type="match status" value="1"/>
</dbReference>
<dbReference type="GO" id="GO:0004014">
    <property type="term" value="F:adenosylmethionine decarboxylase activity"/>
    <property type="evidence" value="ECO:0007669"/>
    <property type="project" value="UniProtKB-UniRule"/>
</dbReference>
<evidence type="ECO:0000256" key="11">
    <source>
        <dbReference type="ARBA" id="ARBA00023317"/>
    </source>
</evidence>
<dbReference type="AlphaFoldDB" id="A0A9D5Q7N6"/>
<keyword evidence="11 15" id="KW-0670">Pyruvate</keyword>
<feature type="chain" id="PRO_5039767396" description="S-adenosylmethionine decarboxylase beta chain" evidence="15">
    <location>
        <begin position="1"/>
        <end position="62"/>
    </location>
</feature>
<evidence type="ECO:0000256" key="9">
    <source>
        <dbReference type="ARBA" id="ARBA00023239"/>
    </source>
</evidence>
<keyword evidence="10 15" id="KW-0704">Schiff base</keyword>
<evidence type="ECO:0000256" key="13">
    <source>
        <dbReference type="ARBA" id="ARBA00056215"/>
    </source>
</evidence>
<dbReference type="SUPFAM" id="SSF56276">
    <property type="entry name" value="S-adenosylmethionine decarboxylase"/>
    <property type="match status" value="1"/>
</dbReference>
<dbReference type="GO" id="GO:0005829">
    <property type="term" value="C:cytosol"/>
    <property type="evidence" value="ECO:0007669"/>
    <property type="project" value="TreeGrafter"/>
</dbReference>
<feature type="modified residue" description="Pyruvic acid (Ser); by autocatalysis" evidence="15">
    <location>
        <position position="63"/>
    </location>
</feature>
<sequence length="143" mass="16114">MEALGTALTVELYNCNPYLLNDVQRVEHLLTEAALAAKATIVETVFHRFSPQGVSGVVVIAESHLAIHTWPEYGYAAIDIFTCGDTIDPWVACHHLKTTFQADHYEAREIQRGKFKKIRKFSLKAEMRSKNFTHKPLDKIGAT</sequence>
<evidence type="ECO:0000256" key="3">
    <source>
        <dbReference type="ARBA" id="ARBA00022691"/>
    </source>
</evidence>
<feature type="site" description="Cleavage (non-hydrolytic); by autolysis" evidence="15">
    <location>
        <begin position="62"/>
        <end position="63"/>
    </location>
</feature>
<feature type="chain" id="PRO_5039767397" description="S-adenosylmethionine decarboxylase alpha chain" evidence="15">
    <location>
        <begin position="63"/>
        <end position="143"/>
    </location>
</feature>
<evidence type="ECO:0000256" key="4">
    <source>
        <dbReference type="ARBA" id="ARBA00022793"/>
    </source>
</evidence>
<comment type="catalytic activity">
    <reaction evidence="12 15">
        <text>S-adenosyl-L-methionine + H(+) = S-adenosyl 3-(methylsulfanyl)propylamine + CO2</text>
        <dbReference type="Rhea" id="RHEA:15981"/>
        <dbReference type="ChEBI" id="CHEBI:15378"/>
        <dbReference type="ChEBI" id="CHEBI:16526"/>
        <dbReference type="ChEBI" id="CHEBI:57443"/>
        <dbReference type="ChEBI" id="CHEBI:59789"/>
        <dbReference type="EC" id="4.1.1.50"/>
    </reaction>
</comment>
<dbReference type="InterPro" id="IPR016067">
    <property type="entry name" value="S-AdoMet_deCO2ase_core"/>
</dbReference>
<dbReference type="InterPro" id="IPR042286">
    <property type="entry name" value="AdoMetDC_C"/>
</dbReference>
<dbReference type="HAMAP" id="MF_00464">
    <property type="entry name" value="AdoMetDC_1"/>
    <property type="match status" value="1"/>
</dbReference>
<dbReference type="PANTHER" id="PTHR33866:SF2">
    <property type="entry name" value="S-ADENOSYLMETHIONINE DECARBOXYLASE PROENZYME"/>
    <property type="match status" value="1"/>
</dbReference>
<dbReference type="Pfam" id="PF02675">
    <property type="entry name" value="AdoMet_dc"/>
    <property type="match status" value="1"/>
</dbReference>
<reference evidence="16" key="1">
    <citation type="submission" date="2019-11" db="EMBL/GenBank/DDBJ databases">
        <title>Microbial mats filling the niche in hypersaline microbial mats.</title>
        <authorList>
            <person name="Wong H.L."/>
            <person name="Macleod F.I."/>
            <person name="White R.A. III"/>
            <person name="Burns B.P."/>
        </authorList>
    </citation>
    <scope>NUCLEOTIDE SEQUENCE</scope>
    <source>
        <strain evidence="16">Rbin_158</strain>
    </source>
</reference>
<dbReference type="InterPro" id="IPR003826">
    <property type="entry name" value="AdoMetDC_fam_prok"/>
</dbReference>
<protein>
    <recommendedName>
        <fullName evidence="15">S-adenosylmethionine decarboxylase proenzyme</fullName>
        <shortName evidence="15">AdoMetDC</shortName>
        <shortName evidence="15">SAMDC</shortName>
        <ecNumber evidence="15">4.1.1.50</ecNumber>
    </recommendedName>
    <component>
        <recommendedName>
            <fullName evidence="15">S-adenosylmethionine decarboxylase beta chain</fullName>
        </recommendedName>
    </component>
    <component>
        <recommendedName>
            <fullName evidence="15">S-adenosylmethionine decarboxylase alpha chain</fullName>
        </recommendedName>
    </component>
</protein>
<feature type="active site" description="Schiff-base intermediate with substrate; via pyruvic acid" evidence="15">
    <location>
        <position position="63"/>
    </location>
</feature>
<evidence type="ECO:0000256" key="5">
    <source>
        <dbReference type="ARBA" id="ARBA00022813"/>
    </source>
</evidence>
<dbReference type="Gene3D" id="3.30.160.750">
    <property type="match status" value="1"/>
</dbReference>
<feature type="active site" description="Proton acceptor; for processing activity" evidence="15">
    <location>
        <position position="68"/>
    </location>
</feature>
<accession>A0A9D5Q7N6</accession>
<keyword evidence="4 15" id="KW-0210">Decarboxylase</keyword>
<comment type="function">
    <text evidence="13 15">Catalyzes the decarboxylation of S-adenosylmethionine to S-adenosylmethioninamine (dcAdoMet), the propylamine donor required for the synthesis of the polyamines spermine and spermidine from the diamine putrescine.</text>
</comment>
<evidence type="ECO:0000256" key="12">
    <source>
        <dbReference type="ARBA" id="ARBA00048112"/>
    </source>
</evidence>
<organism evidence="16 17">
    <name type="scientific">candidate division KSB3 bacterium</name>
    <dbReference type="NCBI Taxonomy" id="2044937"/>
    <lineage>
        <taxon>Bacteria</taxon>
        <taxon>candidate division KSB3</taxon>
    </lineage>
</organism>
<evidence type="ECO:0000256" key="15">
    <source>
        <dbReference type="HAMAP-Rule" id="MF_00464"/>
    </source>
</evidence>
<dbReference type="InterPro" id="IPR017716">
    <property type="entry name" value="S-AdoMet_deCOase_pro-enz"/>
</dbReference>
<comment type="PTM">
    <text evidence="15">Is synthesized initially as an inactive proenzyme. Formation of the active enzyme involves a self-maturation process in which the active site pyruvoyl group is generated from an internal serine residue via an autocatalytic post-translational modification. Two non-identical subunits are generated from the proenzyme in this reaction, and the pyruvate is formed at the N-terminus of the alpha chain, which is derived from the carboxyl end of the proenzyme. The post-translation cleavage follows an unusual pathway, termed non-hydrolytic serinolysis, in which the side chain hydroxyl group of the serine supplies its oxygen atom to form the C-terminus of the beta chain, while the remainder of the serine residue undergoes an oxidative deamination to produce ammonia and the pyruvoyl group blocking the N-terminus of the alpha chain.</text>
</comment>
<keyword evidence="8 15" id="KW-0865">Zymogen</keyword>
<dbReference type="GO" id="GO:0008295">
    <property type="term" value="P:spermidine biosynthetic process"/>
    <property type="evidence" value="ECO:0007669"/>
    <property type="project" value="UniProtKB-UniRule"/>
</dbReference>
<comment type="caution">
    <text evidence="16">The sequence shown here is derived from an EMBL/GenBank/DDBJ whole genome shotgun (WGS) entry which is preliminary data.</text>
</comment>
<feature type="active site" description="Proton donor; for catalytic activity" evidence="15">
    <location>
        <position position="83"/>
    </location>
</feature>
<evidence type="ECO:0000313" key="16">
    <source>
        <dbReference type="EMBL" id="MBD3326101.1"/>
    </source>
</evidence>
<dbReference type="EMBL" id="WJJP01000526">
    <property type="protein sequence ID" value="MBD3326101.1"/>
    <property type="molecule type" value="Genomic_DNA"/>
</dbReference>
<evidence type="ECO:0000256" key="8">
    <source>
        <dbReference type="ARBA" id="ARBA00023145"/>
    </source>
</evidence>
<dbReference type="Gene3D" id="3.30.360.110">
    <property type="entry name" value="S-adenosylmethionine decarboxylase domain"/>
    <property type="match status" value="1"/>
</dbReference>
<dbReference type="InterPro" id="IPR042284">
    <property type="entry name" value="AdoMetDC_N"/>
</dbReference>
<keyword evidence="6 15" id="KW-0745">Spermidine biosynthesis</keyword>
<proteinExistence type="inferred from homology"/>
<dbReference type="Proteomes" id="UP000649604">
    <property type="component" value="Unassembled WGS sequence"/>
</dbReference>
<gene>
    <name evidence="15" type="primary">speH</name>
    <name evidence="16" type="ORF">GF339_16060</name>
</gene>
<keyword evidence="5 15" id="KW-0068">Autocatalytic cleavage</keyword>
<keyword evidence="9 15" id="KW-0456">Lyase</keyword>